<comment type="subcellular location">
    <subcellularLocation>
        <location evidence="1 4">Bacterial flagellum basal body</location>
    </subcellularLocation>
</comment>
<dbReference type="RefSeq" id="WP_386740057.1">
    <property type="nucleotide sequence ID" value="NZ_JBHSMG010000002.1"/>
</dbReference>
<evidence type="ECO:0000256" key="4">
    <source>
        <dbReference type="HAMAP-Rule" id="MF_00724"/>
    </source>
</evidence>
<evidence type="ECO:0000256" key="2">
    <source>
        <dbReference type="ARBA" id="ARBA00009272"/>
    </source>
</evidence>
<dbReference type="InterPro" id="IPR001624">
    <property type="entry name" value="FliE"/>
</dbReference>
<evidence type="ECO:0000256" key="1">
    <source>
        <dbReference type="ARBA" id="ARBA00004117"/>
    </source>
</evidence>
<gene>
    <name evidence="4" type="primary">fliE</name>
    <name evidence="5" type="ORF">ACFPJ4_08940</name>
</gene>
<protein>
    <recommendedName>
        <fullName evidence="4">Flagellar hook-basal body complex protein FliE</fullName>
    </recommendedName>
</protein>
<keyword evidence="6" id="KW-1185">Reference proteome</keyword>
<proteinExistence type="inferred from homology"/>
<dbReference type="PANTHER" id="PTHR34653:SF1">
    <property type="entry name" value="FLAGELLAR HOOK-BASAL BODY COMPLEX PROTEIN FLIE"/>
    <property type="match status" value="1"/>
</dbReference>
<comment type="similarity">
    <text evidence="2 4">Belongs to the FliE family.</text>
</comment>
<comment type="caution">
    <text evidence="5">The sequence shown here is derived from an EMBL/GenBank/DDBJ whole genome shotgun (WGS) entry which is preliminary data.</text>
</comment>
<keyword evidence="5" id="KW-0282">Flagellum</keyword>
<dbReference type="Pfam" id="PF02049">
    <property type="entry name" value="FliE"/>
    <property type="match status" value="1"/>
</dbReference>
<keyword evidence="5" id="KW-0969">Cilium</keyword>
<dbReference type="EMBL" id="JBHSMG010000002">
    <property type="protein sequence ID" value="MFC5502362.1"/>
    <property type="molecule type" value="Genomic_DNA"/>
</dbReference>
<sequence>MSIPSISSIIATTSTPHVTAPNAPASVDGGSSFGSAMIDALNSVQSAQATADQLNIAAVTGNLPDIAQATIASTRAQVEVQLVSAVRNRAVDAFNSIMNMSA</sequence>
<evidence type="ECO:0000313" key="5">
    <source>
        <dbReference type="EMBL" id="MFC5502362.1"/>
    </source>
</evidence>
<reference evidence="6" key="1">
    <citation type="journal article" date="2019" name="Int. J. Syst. Evol. Microbiol.">
        <title>The Global Catalogue of Microorganisms (GCM) 10K type strain sequencing project: providing services to taxonomists for standard genome sequencing and annotation.</title>
        <authorList>
            <consortium name="The Broad Institute Genomics Platform"/>
            <consortium name="The Broad Institute Genome Sequencing Center for Infectious Disease"/>
            <person name="Wu L."/>
            <person name="Ma J."/>
        </authorList>
    </citation>
    <scope>NUCLEOTIDE SEQUENCE [LARGE SCALE GENOMIC DNA]</scope>
    <source>
        <strain evidence="6">CGMCC 4.6997</strain>
    </source>
</reference>
<name>A0ABW0NQJ6_9MICO</name>
<keyword evidence="3 4" id="KW-0975">Bacterial flagellum</keyword>
<evidence type="ECO:0000256" key="3">
    <source>
        <dbReference type="ARBA" id="ARBA00023143"/>
    </source>
</evidence>
<accession>A0ABW0NQJ6</accession>
<dbReference type="PRINTS" id="PR01006">
    <property type="entry name" value="FLGHOOKFLIE"/>
</dbReference>
<keyword evidence="5" id="KW-0966">Cell projection</keyword>
<organism evidence="5 6">
    <name type="scientific">Lysinimonas soli</name>
    <dbReference type="NCBI Taxonomy" id="1074233"/>
    <lineage>
        <taxon>Bacteria</taxon>
        <taxon>Bacillati</taxon>
        <taxon>Actinomycetota</taxon>
        <taxon>Actinomycetes</taxon>
        <taxon>Micrococcales</taxon>
        <taxon>Microbacteriaceae</taxon>
        <taxon>Lysinimonas</taxon>
    </lineage>
</organism>
<evidence type="ECO:0000313" key="6">
    <source>
        <dbReference type="Proteomes" id="UP001596039"/>
    </source>
</evidence>
<dbReference type="PANTHER" id="PTHR34653">
    <property type="match status" value="1"/>
</dbReference>
<dbReference type="HAMAP" id="MF_00724">
    <property type="entry name" value="FliE"/>
    <property type="match status" value="1"/>
</dbReference>
<dbReference type="Proteomes" id="UP001596039">
    <property type="component" value="Unassembled WGS sequence"/>
</dbReference>